<dbReference type="InterPro" id="IPR035906">
    <property type="entry name" value="MetI-like_sf"/>
</dbReference>
<keyword evidence="4 8" id="KW-0812">Transmembrane</keyword>
<feature type="domain" description="ABC transmembrane type-1" evidence="10">
    <location>
        <begin position="562"/>
        <end position="749"/>
    </location>
</feature>
<dbReference type="NCBIfam" id="TIGR01726">
    <property type="entry name" value="HEQRo_perm_3TM"/>
    <property type="match status" value="1"/>
</dbReference>
<evidence type="ECO:0000256" key="8">
    <source>
        <dbReference type="RuleBase" id="RU363032"/>
    </source>
</evidence>
<dbReference type="GO" id="GO:0015276">
    <property type="term" value="F:ligand-gated monoatomic ion channel activity"/>
    <property type="evidence" value="ECO:0007669"/>
    <property type="project" value="InterPro"/>
</dbReference>
<dbReference type="PATRIC" id="fig|1678840.3.peg.569"/>
<dbReference type="CDD" id="cd06261">
    <property type="entry name" value="TM_PBP2"/>
    <property type="match status" value="1"/>
</dbReference>
<dbReference type="SUPFAM" id="SSF161098">
    <property type="entry name" value="MetI-like"/>
    <property type="match status" value="1"/>
</dbReference>
<evidence type="ECO:0000256" key="5">
    <source>
        <dbReference type="ARBA" id="ARBA00022729"/>
    </source>
</evidence>
<proteinExistence type="inferred from homology"/>
<dbReference type="InterPro" id="IPR010065">
    <property type="entry name" value="AA_ABC_transptr_permease_3TM"/>
</dbReference>
<evidence type="ECO:0000256" key="6">
    <source>
        <dbReference type="ARBA" id="ARBA00022989"/>
    </source>
</evidence>
<feature type="transmembrane region" description="Helical" evidence="8">
    <location>
        <begin position="564"/>
        <end position="586"/>
    </location>
</feature>
<gene>
    <name evidence="11" type="ORF">ATC1_1262</name>
</gene>
<feature type="transmembrane region" description="Helical" evidence="8">
    <location>
        <begin position="598"/>
        <end position="621"/>
    </location>
</feature>
<dbReference type="PANTHER" id="PTHR35936">
    <property type="entry name" value="MEMBRANE-BOUND LYTIC MUREIN TRANSGLYCOSYLASE F"/>
    <property type="match status" value="1"/>
</dbReference>
<keyword evidence="6 8" id="KW-1133">Transmembrane helix</keyword>
<evidence type="ECO:0000256" key="9">
    <source>
        <dbReference type="SAM" id="SignalP"/>
    </source>
</evidence>
<evidence type="ECO:0000256" key="1">
    <source>
        <dbReference type="ARBA" id="ARBA00004651"/>
    </source>
</evidence>
<sequence>MRKKIIIAGIFLILLFLFSGCQKAAQNIQQSAQLSADDSKLIHSIDDIQDKRIGVLLGSIHDAYATKNYPHATVMQYKSVPDIILAIKAGKIDCAFITRETFLEVMRQDDTLGFITESLYRIPIGKGFSKGSPLVGEFNAFLADLKTNGIFDDMVNRWITNNITDMPDIENSGENGQLKVGLVGDKGLPFTVIQNNRLIGFDVELGQRFAAYLGKEYVPVDMEFGSLIPAVSAGKVDMLSSTLVITDERKKQIDFSDPYYELGVSVFGLKKNIAAYQVSVPADGKLMASLKDLIGKRIGVQTGTLYGEFLSKNYPETQVLSYSSTADMIMALKSSKIDGIMIDGISAEVALKTNPEIGILSDEVMSLPRGVGFNKKNPQLREKFNRFLAEAKSNGLYEEIYKRWYEEDPEKAQMPEIKNHPDGPKIILGVAVADLPFVAVVNNRYVGFDIEMVQRFAEKEGLNLEITAMDFSALVASLASGKVDMIADGIAITEERSKQIDFSDPYIKGKTDIIALRKNLAVFAQQTATQPTENRSFLQKVASSFQNNIIAEKRYLLIVEGLKVTFIIALFSAIVGTLLGAFICMLRMSANRILRSIANVYISILRGIPALLVLMLVFYVVFASVDIHPTIAAVIAFGMNFAAYVSEMFRTAIESVDKGQKEAGIASGFTSFQTFLYIILPQAVKQVLPVYKGEFISMVKMTSVVGYIAVQDLTKAGDIIRSRTFDAFFPLVMVSAIYFLLSWLLGLFLDMICIRTDPKRNRKQMVKTHD</sequence>
<dbReference type="SMART" id="SM00079">
    <property type="entry name" value="PBPe"/>
    <property type="match status" value="1"/>
</dbReference>
<feature type="chain" id="PRO_5005513880" evidence="9">
    <location>
        <begin position="25"/>
        <end position="770"/>
    </location>
</feature>
<comment type="similarity">
    <text evidence="8">Belongs to the binding-protein-dependent transport system permease family.</text>
</comment>
<dbReference type="SMART" id="SM00062">
    <property type="entry name" value="PBPb"/>
    <property type="match status" value="2"/>
</dbReference>
<dbReference type="Gene3D" id="1.10.3720.10">
    <property type="entry name" value="MetI-like"/>
    <property type="match status" value="1"/>
</dbReference>
<dbReference type="GO" id="GO:0043190">
    <property type="term" value="C:ATP-binding cassette (ABC) transporter complex"/>
    <property type="evidence" value="ECO:0007669"/>
    <property type="project" value="InterPro"/>
</dbReference>
<dbReference type="PROSITE" id="PS50928">
    <property type="entry name" value="ABC_TM1"/>
    <property type="match status" value="1"/>
</dbReference>
<keyword evidence="5 9" id="KW-0732">Signal</keyword>
<organism evidence="11">
    <name type="scientific">Flexilinea flocculi</name>
    <dbReference type="NCBI Taxonomy" id="1678840"/>
    <lineage>
        <taxon>Bacteria</taxon>
        <taxon>Bacillati</taxon>
        <taxon>Chloroflexota</taxon>
        <taxon>Anaerolineae</taxon>
        <taxon>Anaerolineales</taxon>
        <taxon>Anaerolineaceae</taxon>
        <taxon>Flexilinea</taxon>
    </lineage>
</organism>
<evidence type="ECO:0000313" key="12">
    <source>
        <dbReference type="Proteomes" id="UP000053370"/>
    </source>
</evidence>
<dbReference type="Pfam" id="PF00528">
    <property type="entry name" value="BPD_transp_1"/>
    <property type="match status" value="1"/>
</dbReference>
<feature type="transmembrane region" description="Helical" evidence="8">
    <location>
        <begin position="665"/>
        <end position="684"/>
    </location>
</feature>
<dbReference type="CDD" id="cd13530">
    <property type="entry name" value="PBP2_peptides_like"/>
    <property type="match status" value="1"/>
</dbReference>
<evidence type="ECO:0000256" key="3">
    <source>
        <dbReference type="ARBA" id="ARBA00022475"/>
    </source>
</evidence>
<dbReference type="PANTHER" id="PTHR35936:SF17">
    <property type="entry name" value="ARGININE-BINDING EXTRACELLULAR PROTEIN ARTP"/>
    <property type="match status" value="1"/>
</dbReference>
<name>A0A0K8PA46_9CHLR</name>
<feature type="transmembrane region" description="Helical" evidence="8">
    <location>
        <begin position="727"/>
        <end position="754"/>
    </location>
</feature>
<evidence type="ECO:0000313" key="11">
    <source>
        <dbReference type="EMBL" id="GAP39532.1"/>
    </source>
</evidence>
<reference evidence="11" key="1">
    <citation type="journal article" date="2015" name="Genome Announc.">
        <title>Draft Genome Sequence of Anaerolineae Strain TC1, a Novel Isolate from a Methanogenic Wastewater Treatment System.</title>
        <authorList>
            <person name="Matsuura N."/>
            <person name="Tourlousse D.M."/>
            <person name="Sun L."/>
            <person name="Toyonaga M."/>
            <person name="Kuroda K."/>
            <person name="Ohashi A."/>
            <person name="Cruz R."/>
            <person name="Yamaguchi T."/>
            <person name="Sekiguchi Y."/>
        </authorList>
    </citation>
    <scope>NUCLEOTIDE SEQUENCE [LARGE SCALE GENOMIC DNA]</scope>
    <source>
        <strain evidence="11">TC1</strain>
    </source>
</reference>
<evidence type="ECO:0000256" key="4">
    <source>
        <dbReference type="ARBA" id="ARBA00022692"/>
    </source>
</evidence>
<evidence type="ECO:0000256" key="7">
    <source>
        <dbReference type="ARBA" id="ARBA00023136"/>
    </source>
</evidence>
<keyword evidence="3" id="KW-1003">Cell membrane</keyword>
<feature type="signal peptide" evidence="9">
    <location>
        <begin position="1"/>
        <end position="24"/>
    </location>
</feature>
<dbReference type="InterPro" id="IPR000515">
    <property type="entry name" value="MetI-like"/>
</dbReference>
<evidence type="ECO:0000256" key="2">
    <source>
        <dbReference type="ARBA" id="ARBA00022448"/>
    </source>
</evidence>
<dbReference type="InterPro" id="IPR001638">
    <property type="entry name" value="Solute-binding_3/MltF_N"/>
</dbReference>
<accession>A0A0K8PA46</accession>
<feature type="transmembrane region" description="Helical" evidence="8">
    <location>
        <begin position="627"/>
        <end position="645"/>
    </location>
</feature>
<dbReference type="STRING" id="1678840.ATC1_1262"/>
<dbReference type="EMBL" id="DF968180">
    <property type="protein sequence ID" value="GAP39532.1"/>
    <property type="molecule type" value="Genomic_DNA"/>
</dbReference>
<dbReference type="Pfam" id="PF00497">
    <property type="entry name" value="SBP_bac_3"/>
    <property type="match status" value="2"/>
</dbReference>
<keyword evidence="7 8" id="KW-0472">Membrane</keyword>
<dbReference type="PROSITE" id="PS51257">
    <property type="entry name" value="PROKAR_LIPOPROTEIN"/>
    <property type="match status" value="1"/>
</dbReference>
<keyword evidence="2 8" id="KW-0813">Transport</keyword>
<evidence type="ECO:0000259" key="10">
    <source>
        <dbReference type="PROSITE" id="PS50928"/>
    </source>
</evidence>
<protein>
    <submittedName>
        <fullName evidence="11">Amino acid ABC transporter substrate-binding protein, PAAT family</fullName>
    </submittedName>
</protein>
<dbReference type="InterPro" id="IPR001320">
    <property type="entry name" value="Iontro_rcpt_C"/>
</dbReference>
<dbReference type="Proteomes" id="UP000053370">
    <property type="component" value="Unassembled WGS sequence"/>
</dbReference>
<comment type="subcellular location">
    <subcellularLocation>
        <location evidence="1 8">Cell membrane</location>
        <topology evidence="1 8">Multi-pass membrane protein</topology>
    </subcellularLocation>
</comment>
<dbReference type="RefSeq" id="WP_062278046.1">
    <property type="nucleotide sequence ID" value="NZ_DF968180.1"/>
</dbReference>
<keyword evidence="12" id="KW-1185">Reference proteome</keyword>
<dbReference type="AlphaFoldDB" id="A0A0K8PA46"/>
<dbReference type="SUPFAM" id="SSF53850">
    <property type="entry name" value="Periplasmic binding protein-like II"/>
    <property type="match status" value="3"/>
</dbReference>
<dbReference type="Gene3D" id="3.40.190.10">
    <property type="entry name" value="Periplasmic binding protein-like II"/>
    <property type="match status" value="4"/>
</dbReference>